<organism evidence="2 3">
    <name type="scientific">Pectinatus brassicae</name>
    <dbReference type="NCBI Taxonomy" id="862415"/>
    <lineage>
        <taxon>Bacteria</taxon>
        <taxon>Bacillati</taxon>
        <taxon>Bacillota</taxon>
        <taxon>Negativicutes</taxon>
        <taxon>Selenomonadales</taxon>
        <taxon>Selenomonadaceae</taxon>
        <taxon>Pectinatus</taxon>
    </lineage>
</organism>
<feature type="domain" description="Metallo-beta-lactamase" evidence="1">
    <location>
        <begin position="110"/>
        <end position="303"/>
    </location>
</feature>
<gene>
    <name evidence="2" type="ORF">HNR32_002229</name>
</gene>
<evidence type="ECO:0000313" key="3">
    <source>
        <dbReference type="Proteomes" id="UP000559117"/>
    </source>
</evidence>
<evidence type="ECO:0000313" key="2">
    <source>
        <dbReference type="EMBL" id="MBB5337072.1"/>
    </source>
</evidence>
<dbReference type="PANTHER" id="PTHR15032">
    <property type="entry name" value="N-ACYL-PHOSPHATIDYLETHANOLAMINE-HYDROLYZING PHOSPHOLIPASE D"/>
    <property type="match status" value="1"/>
</dbReference>
<dbReference type="PIRSF" id="PIRSF038896">
    <property type="entry name" value="NAPE-PLD"/>
    <property type="match status" value="1"/>
</dbReference>
<dbReference type="InterPro" id="IPR024884">
    <property type="entry name" value="NAPE-PLD"/>
</dbReference>
<dbReference type="GO" id="GO:0005737">
    <property type="term" value="C:cytoplasm"/>
    <property type="evidence" value="ECO:0007669"/>
    <property type="project" value="TreeGrafter"/>
</dbReference>
<accession>A0A840USF4</accession>
<dbReference type="RefSeq" id="WP_196611227.1">
    <property type="nucleotide sequence ID" value="NZ_JACHFH010000032.1"/>
</dbReference>
<dbReference type="AlphaFoldDB" id="A0A840USF4"/>
<dbReference type="EMBL" id="JACHFH010000032">
    <property type="protein sequence ID" value="MBB5337072.1"/>
    <property type="molecule type" value="Genomic_DNA"/>
</dbReference>
<dbReference type="SUPFAM" id="SSF56281">
    <property type="entry name" value="Metallo-hydrolase/oxidoreductase"/>
    <property type="match status" value="1"/>
</dbReference>
<dbReference type="InterPro" id="IPR001279">
    <property type="entry name" value="Metallo-B-lactamas"/>
</dbReference>
<dbReference type="InterPro" id="IPR036866">
    <property type="entry name" value="RibonucZ/Hydroxyglut_hydro"/>
</dbReference>
<keyword evidence="3" id="KW-1185">Reference proteome</keyword>
<reference evidence="2 3" key="1">
    <citation type="submission" date="2020-08" db="EMBL/GenBank/DDBJ databases">
        <title>Genomic Encyclopedia of Type Strains, Phase IV (KMG-IV): sequencing the most valuable type-strain genomes for metagenomic binning, comparative biology and taxonomic classification.</title>
        <authorList>
            <person name="Goeker M."/>
        </authorList>
    </citation>
    <scope>NUCLEOTIDE SEQUENCE [LARGE SCALE GENOMIC DNA]</scope>
    <source>
        <strain evidence="2 3">DSM 24661</strain>
    </source>
</reference>
<protein>
    <submittedName>
        <fullName evidence="2">L-ascorbate metabolism protein UlaG (Beta-lactamase superfamily)</fullName>
    </submittedName>
</protein>
<proteinExistence type="predicted"/>
<name>A0A840USF4_9FIRM</name>
<dbReference type="Gene3D" id="3.60.15.10">
    <property type="entry name" value="Ribonuclease Z/Hydroxyacylglutathione hydrolase-like"/>
    <property type="match status" value="1"/>
</dbReference>
<sequence length="358" mass="40959">MLILISGMAYAFLQQPEFGHMATGKRLDRIQASPHYINGEFQALEPVKQIVEGSQFAATVRYLTEDKTNIVPDKPLPVKKINLKQLDKKKDIVVWLGHSSFYMQLDGKSILIDPVLENYASPLSFINKAFKGTDAYKPEDMPDIDILVISHDHWDHLDYNTVKALKDRIKDVVCPLGVGEYFEEWGFSTQQIHEEDWYTQVKLSDDFSVYILPAQHFSGRLLKKNQTECASFAFVTPQKRVFYSGDSGYGVHFKEIGQMFGSFDLAIMEDGQYNEKWPRIHMMPEQTAQASVDINAKTVIPAHNGKFALSSHTWYNPYDRLEASSIDKGYKLLTPEIGDVVRIGDAEQQFSEWWKSLE</sequence>
<evidence type="ECO:0000259" key="1">
    <source>
        <dbReference type="Pfam" id="PF12706"/>
    </source>
</evidence>
<dbReference type="Proteomes" id="UP000559117">
    <property type="component" value="Unassembled WGS sequence"/>
</dbReference>
<comment type="caution">
    <text evidence="2">The sequence shown here is derived from an EMBL/GenBank/DDBJ whole genome shotgun (WGS) entry which is preliminary data.</text>
</comment>
<dbReference type="GO" id="GO:0070290">
    <property type="term" value="F:N-acylphosphatidylethanolamine-specific phospholipase D activity"/>
    <property type="evidence" value="ECO:0007669"/>
    <property type="project" value="InterPro"/>
</dbReference>
<dbReference type="PANTHER" id="PTHR15032:SF4">
    <property type="entry name" value="N-ACYL-PHOSPHATIDYLETHANOLAMINE-HYDROLYZING PHOSPHOLIPASE D"/>
    <property type="match status" value="1"/>
</dbReference>
<dbReference type="GO" id="GO:0008270">
    <property type="term" value="F:zinc ion binding"/>
    <property type="evidence" value="ECO:0007669"/>
    <property type="project" value="InterPro"/>
</dbReference>
<dbReference type="Pfam" id="PF12706">
    <property type="entry name" value="Lactamase_B_2"/>
    <property type="match status" value="1"/>
</dbReference>